<keyword evidence="5 6" id="KW-0472">Membrane</keyword>
<organism evidence="8 9">
    <name type="scientific">Vulcanimicrobium alpinum</name>
    <dbReference type="NCBI Taxonomy" id="3016050"/>
    <lineage>
        <taxon>Bacteria</taxon>
        <taxon>Bacillati</taxon>
        <taxon>Vulcanimicrobiota</taxon>
        <taxon>Vulcanimicrobiia</taxon>
        <taxon>Vulcanimicrobiales</taxon>
        <taxon>Vulcanimicrobiaceae</taxon>
        <taxon>Vulcanimicrobium</taxon>
    </lineage>
</organism>
<keyword evidence="3" id="KW-0201">Cytochrome c-type biogenesis</keyword>
<name>A0AAN2C7Z2_UNVUL</name>
<dbReference type="EMBL" id="AP025523">
    <property type="protein sequence ID" value="BDE04919.1"/>
    <property type="molecule type" value="Genomic_DNA"/>
</dbReference>
<dbReference type="AlphaFoldDB" id="A0AAN2C7Z2"/>
<dbReference type="Proteomes" id="UP001317532">
    <property type="component" value="Chromosome"/>
</dbReference>
<evidence type="ECO:0000256" key="1">
    <source>
        <dbReference type="ARBA" id="ARBA00004141"/>
    </source>
</evidence>
<dbReference type="PANTHER" id="PTHR31566:SF0">
    <property type="entry name" value="CYTOCHROME C BIOGENESIS PROTEIN CCS1, CHLOROPLASTIC"/>
    <property type="match status" value="1"/>
</dbReference>
<feature type="domain" description="ResB-like" evidence="7">
    <location>
        <begin position="31"/>
        <end position="446"/>
    </location>
</feature>
<comment type="subcellular location">
    <subcellularLocation>
        <location evidence="1">Membrane</location>
        <topology evidence="1">Multi-pass membrane protein</topology>
    </subcellularLocation>
</comment>
<dbReference type="KEGG" id="vab:WPS_01950"/>
<feature type="transmembrane region" description="Helical" evidence="6">
    <location>
        <begin position="79"/>
        <end position="101"/>
    </location>
</feature>
<protein>
    <submittedName>
        <fullName evidence="8">Cytochrome c biogenesis protein ResB</fullName>
    </submittedName>
</protein>
<accession>A0AAN2C7Z2</accession>
<feature type="transmembrane region" description="Helical" evidence="6">
    <location>
        <begin position="391"/>
        <end position="412"/>
    </location>
</feature>
<evidence type="ECO:0000313" key="9">
    <source>
        <dbReference type="Proteomes" id="UP001317532"/>
    </source>
</evidence>
<dbReference type="RefSeq" id="WP_317995999.1">
    <property type="nucleotide sequence ID" value="NZ_AP025523.1"/>
</dbReference>
<dbReference type="InterPro" id="IPR007816">
    <property type="entry name" value="ResB-like_domain"/>
</dbReference>
<dbReference type="GO" id="GO:0017004">
    <property type="term" value="P:cytochrome complex assembly"/>
    <property type="evidence" value="ECO:0007669"/>
    <property type="project" value="UniProtKB-KW"/>
</dbReference>
<evidence type="ECO:0000256" key="2">
    <source>
        <dbReference type="ARBA" id="ARBA00022692"/>
    </source>
</evidence>
<gene>
    <name evidence="8" type="ORF">WPS_01950</name>
</gene>
<evidence type="ECO:0000256" key="3">
    <source>
        <dbReference type="ARBA" id="ARBA00022748"/>
    </source>
</evidence>
<dbReference type="PANTHER" id="PTHR31566">
    <property type="entry name" value="CYTOCHROME C BIOGENESIS PROTEIN CCS1, CHLOROPLASTIC"/>
    <property type="match status" value="1"/>
</dbReference>
<evidence type="ECO:0000256" key="4">
    <source>
        <dbReference type="ARBA" id="ARBA00022989"/>
    </source>
</evidence>
<dbReference type="Pfam" id="PF05140">
    <property type="entry name" value="ResB"/>
    <property type="match status" value="1"/>
</dbReference>
<dbReference type="GO" id="GO:0016020">
    <property type="term" value="C:membrane"/>
    <property type="evidence" value="ECO:0007669"/>
    <property type="project" value="UniProtKB-SubCell"/>
</dbReference>
<feature type="transmembrane region" description="Helical" evidence="6">
    <location>
        <begin position="173"/>
        <end position="192"/>
    </location>
</feature>
<keyword evidence="4 6" id="KW-1133">Transmembrane helix</keyword>
<feature type="transmembrane region" description="Helical" evidence="6">
    <location>
        <begin position="23"/>
        <end position="50"/>
    </location>
</feature>
<proteinExistence type="predicted"/>
<evidence type="ECO:0000256" key="5">
    <source>
        <dbReference type="ARBA" id="ARBA00023136"/>
    </source>
</evidence>
<reference evidence="8 9" key="1">
    <citation type="journal article" date="2022" name="ISME Commun">
        <title>Vulcanimicrobium alpinus gen. nov. sp. nov., the first cultivated representative of the candidate phylum 'Eremiobacterota', is a metabolically versatile aerobic anoxygenic phototroph.</title>
        <authorList>
            <person name="Yabe S."/>
            <person name="Muto K."/>
            <person name="Abe K."/>
            <person name="Yokota A."/>
            <person name="Staudigel H."/>
            <person name="Tebo B.M."/>
        </authorList>
    </citation>
    <scope>NUCLEOTIDE SEQUENCE [LARGE SCALE GENOMIC DNA]</scope>
    <source>
        <strain evidence="8 9">WC8-2</strain>
    </source>
</reference>
<dbReference type="InterPro" id="IPR023494">
    <property type="entry name" value="Cyt_c_bgen_Ccs1/CcsB/ResB"/>
</dbReference>
<keyword evidence="9" id="KW-1185">Reference proteome</keyword>
<evidence type="ECO:0000313" key="8">
    <source>
        <dbReference type="EMBL" id="BDE04919.1"/>
    </source>
</evidence>
<evidence type="ECO:0000256" key="6">
    <source>
        <dbReference type="SAM" id="Phobius"/>
    </source>
</evidence>
<evidence type="ECO:0000259" key="7">
    <source>
        <dbReference type="Pfam" id="PF05140"/>
    </source>
</evidence>
<keyword evidence="2 6" id="KW-0812">Transmembrane</keyword>
<sequence length="475" mass="51201">MEARSGGVALGALRPLREGWNELVALFANVTFGVSLLGIWALLTLIGVVIEQGKDPSFYAANYAPPLARLIARLDLANIYHSAAYIGVLGLILCSMTAATFTKVIPRRIPRLAPVKVEKIPLHATLRVPGDVDVVRERLAAFFGARGWQVRKREFGGTEWTFADKNNWARRGVLVAHVGFVVIAIGTTIYWAKGYSGQFAVLSGQTATIPENGARIALQRFAYRIDPVRTKSGIVYQPIDYVSNAKVTGRDGRVHDAVIRVNQPYDIDGTLIYQASYGFAIDFRLTKDGKPVPGGPDHPLKEGEGFPIGGTSRAIQYTRFVGTIDRASGQPAADPRPNDPGIVIQAYDGDRPVGSALVALGQPLDLGAGYALTPARYVLYSGFQYRYDPGIPIVGLGAFVLLAGLCISFYFLPARLFVTARAVDGATEVGLAATTVKGYDVFEDRFREIVEALTRTERGAGPATEVTAETVLGGV</sequence>